<dbReference type="PRINTS" id="PR00087">
    <property type="entry name" value="LIPOXYGENASE"/>
</dbReference>
<evidence type="ECO:0000256" key="4">
    <source>
        <dbReference type="SAM" id="SignalP"/>
    </source>
</evidence>
<keyword evidence="1" id="KW-0479">Metal-binding</keyword>
<dbReference type="GO" id="GO:0016702">
    <property type="term" value="F:oxidoreductase activity, acting on single donors with incorporation of molecular oxygen, incorporation of two atoms of oxygen"/>
    <property type="evidence" value="ECO:0007669"/>
    <property type="project" value="InterPro"/>
</dbReference>
<dbReference type="PROSITE" id="PS51393">
    <property type="entry name" value="LIPOXYGENASE_3"/>
    <property type="match status" value="1"/>
</dbReference>
<dbReference type="EMBL" id="LSMT01000001">
    <property type="protein sequence ID" value="PFX34883.1"/>
    <property type="molecule type" value="Genomic_DNA"/>
</dbReference>
<organism evidence="6 7">
    <name type="scientific">Stylophora pistillata</name>
    <name type="common">Smooth cauliflower coral</name>
    <dbReference type="NCBI Taxonomy" id="50429"/>
    <lineage>
        <taxon>Eukaryota</taxon>
        <taxon>Metazoa</taxon>
        <taxon>Cnidaria</taxon>
        <taxon>Anthozoa</taxon>
        <taxon>Hexacorallia</taxon>
        <taxon>Scleractinia</taxon>
        <taxon>Astrocoeniina</taxon>
        <taxon>Pocilloporidae</taxon>
        <taxon>Stylophora</taxon>
    </lineage>
</organism>
<dbReference type="SUPFAM" id="SSF48484">
    <property type="entry name" value="Lipoxigenase"/>
    <property type="match status" value="1"/>
</dbReference>
<dbReference type="OrthoDB" id="407298at2759"/>
<dbReference type="Proteomes" id="UP000225706">
    <property type="component" value="Unassembled WGS sequence"/>
</dbReference>
<dbReference type="PANTHER" id="PTHR11771">
    <property type="entry name" value="LIPOXYGENASE"/>
    <property type="match status" value="1"/>
</dbReference>
<comment type="caution">
    <text evidence="6">The sequence shown here is derived from an EMBL/GenBank/DDBJ whole genome shotgun (WGS) entry which is preliminary data.</text>
</comment>
<keyword evidence="7" id="KW-1185">Reference proteome</keyword>
<dbReference type="AlphaFoldDB" id="A0A2B4T0M1"/>
<accession>A0A2B4T0M1</accession>
<dbReference type="GO" id="GO:0034440">
    <property type="term" value="P:lipid oxidation"/>
    <property type="evidence" value="ECO:0007669"/>
    <property type="project" value="InterPro"/>
</dbReference>
<evidence type="ECO:0000259" key="5">
    <source>
        <dbReference type="PROSITE" id="PS51393"/>
    </source>
</evidence>
<feature type="domain" description="Lipoxygenase" evidence="5">
    <location>
        <begin position="260"/>
        <end position="719"/>
    </location>
</feature>
<feature type="chain" id="PRO_5012496348" evidence="4">
    <location>
        <begin position="18"/>
        <end position="719"/>
    </location>
</feature>
<keyword evidence="4" id="KW-0732">Signal</keyword>
<evidence type="ECO:0000313" key="7">
    <source>
        <dbReference type="Proteomes" id="UP000225706"/>
    </source>
</evidence>
<evidence type="ECO:0000256" key="2">
    <source>
        <dbReference type="ARBA" id="ARBA00022964"/>
    </source>
</evidence>
<dbReference type="Gene3D" id="3.10.450.60">
    <property type="match status" value="1"/>
</dbReference>
<gene>
    <name evidence="6" type="primary">ALOX5</name>
    <name evidence="6" type="ORF">AWC38_SpisGene82</name>
</gene>
<dbReference type="STRING" id="50429.A0A2B4T0M1"/>
<dbReference type="InterPro" id="IPR036226">
    <property type="entry name" value="LipOase_C_sf"/>
</dbReference>
<reference evidence="7" key="1">
    <citation type="journal article" date="2017" name="bioRxiv">
        <title>Comparative analysis of the genomes of Stylophora pistillata and Acropora digitifera provides evidence for extensive differences between species of corals.</title>
        <authorList>
            <person name="Voolstra C.R."/>
            <person name="Li Y."/>
            <person name="Liew Y.J."/>
            <person name="Baumgarten S."/>
            <person name="Zoccola D."/>
            <person name="Flot J.-F."/>
            <person name="Tambutte S."/>
            <person name="Allemand D."/>
            <person name="Aranda M."/>
        </authorList>
    </citation>
    <scope>NUCLEOTIDE SEQUENCE [LARGE SCALE GENOMIC DNA]</scope>
</reference>
<dbReference type="Gene3D" id="1.20.245.10">
    <property type="entry name" value="Lipoxygenase-1, Domain 5"/>
    <property type="match status" value="1"/>
</dbReference>
<protein>
    <submittedName>
        <fullName evidence="6">Arachidonate 5-lipoxygenase</fullName>
    </submittedName>
</protein>
<proteinExistence type="predicted"/>
<evidence type="ECO:0000256" key="3">
    <source>
        <dbReference type="ARBA" id="ARBA00023002"/>
    </source>
</evidence>
<dbReference type="GO" id="GO:0046872">
    <property type="term" value="F:metal ion binding"/>
    <property type="evidence" value="ECO:0007669"/>
    <property type="project" value="UniProtKB-KW"/>
</dbReference>
<keyword evidence="3" id="KW-0560">Oxidoreductase</keyword>
<name>A0A2B4T0M1_STYPI</name>
<dbReference type="Pfam" id="PF00305">
    <property type="entry name" value="Lipoxygenase"/>
    <property type="match status" value="1"/>
</dbReference>
<keyword evidence="2" id="KW-0223">Dioxygenase</keyword>
<dbReference type="InterPro" id="IPR013819">
    <property type="entry name" value="LipOase_C"/>
</dbReference>
<feature type="signal peptide" evidence="4">
    <location>
        <begin position="1"/>
        <end position="17"/>
    </location>
</feature>
<sequence>MLSKLTLFFILVAPTKTSNTADLGHKGALKNSDPQLYQSEGCYEAKSMQDAGVNLGYLGNFAISECAELALKRGFSEFGLFQGGLCKGGSNLQGMVSETSVTCRNGVGGEDSVELYSLKLSAIACPIESSDKASKSCQTQRQHETAKTREDYELSKGDDYLKIPRINKNTAEVFLMLKKDPLDNHWISLYNQTIYKNFGLFFLLNNLTGGKDIDYNKVYKFFVDRQRHQHFVRPEDQKFFRFAFQDTSNPFKDVSDLSLWRDDDIFTDQRLAGMNPMAIQRVSSPGKRGGVSWKKLCGKLNPRFDWQGAIQDVLGKSISVNRAIRGGYIFVVHYPLYDGLNTVKDPLGELMEANSPIAIFASKPSHQKLPNRLKPVAIQINSSPDSPVYTPENSQLWQMAKHVLQVADFAQTQIVEHLYKIHLYMEPICVCMHRRLSKLHPLHQLLKHHCRGLLGTNALGYPFLMAPGNGSIEKLMSVGLQGALTMMKRAYKDLSWEETDFLANIEKRGLGDKKKLPYFPYRDDGELIYHELSDMVKEFVGKYYRSCREVRKDKELQDFAYDVSVKSGKVKDFPTKITSKLSLTRHLVRIMWMTSAQHSAINYPVDHYGALTFNSPTKLYKDEVAGAGHYGFSNLPRMFTSMTQSALAMTLAAMRYDSLLDFVPKFPDEEGKFVLQKYQGRLHGKVTPIITQRNKQRFKEGHLPYPYLLPAWIANSIHT</sequence>
<dbReference type="InterPro" id="IPR000907">
    <property type="entry name" value="LipOase"/>
</dbReference>
<evidence type="ECO:0000313" key="6">
    <source>
        <dbReference type="EMBL" id="PFX34883.1"/>
    </source>
</evidence>
<evidence type="ECO:0000256" key="1">
    <source>
        <dbReference type="ARBA" id="ARBA00022723"/>
    </source>
</evidence>